<name>A0A0K6G0Q9_9AGAM</name>
<keyword evidence="2" id="KW-1185">Reference proteome</keyword>
<evidence type="ECO:0000313" key="2">
    <source>
        <dbReference type="Proteomes" id="UP000044841"/>
    </source>
</evidence>
<gene>
    <name evidence="1" type="ORF">RSOLAG22IIIB_10090</name>
</gene>
<dbReference type="Proteomes" id="UP000044841">
    <property type="component" value="Unassembled WGS sequence"/>
</dbReference>
<evidence type="ECO:0000313" key="1">
    <source>
        <dbReference type="EMBL" id="CUA72110.1"/>
    </source>
</evidence>
<reference evidence="1 2" key="1">
    <citation type="submission" date="2015-07" db="EMBL/GenBank/DDBJ databases">
        <authorList>
            <person name="Noorani M."/>
        </authorList>
    </citation>
    <scope>NUCLEOTIDE SEQUENCE [LARGE SCALE GENOMIC DNA]</scope>
    <source>
        <strain evidence="1">BBA 69670</strain>
    </source>
</reference>
<organism evidence="1 2">
    <name type="scientific">Rhizoctonia solani</name>
    <dbReference type="NCBI Taxonomy" id="456999"/>
    <lineage>
        <taxon>Eukaryota</taxon>
        <taxon>Fungi</taxon>
        <taxon>Dikarya</taxon>
        <taxon>Basidiomycota</taxon>
        <taxon>Agaricomycotina</taxon>
        <taxon>Agaricomycetes</taxon>
        <taxon>Cantharellales</taxon>
        <taxon>Ceratobasidiaceae</taxon>
        <taxon>Rhizoctonia</taxon>
    </lineage>
</organism>
<protein>
    <submittedName>
        <fullName evidence="1">Uncharacterized protein</fullName>
    </submittedName>
</protein>
<accession>A0A0K6G0Q9</accession>
<dbReference type="EMBL" id="CYGV01001287">
    <property type="protein sequence ID" value="CUA72110.1"/>
    <property type="molecule type" value="Genomic_DNA"/>
</dbReference>
<dbReference type="AlphaFoldDB" id="A0A0K6G0Q9"/>
<proteinExistence type="predicted"/>
<sequence length="77" mass="8854">MPPPNVDDELLRDIYHHGTYGHNYVAGGKGQTGCDVCDTKAFIAKRESAKKMVDKEMEAWLQEAIKSIPERDRIWEY</sequence>